<accession>A0A0F9DSM6</accession>
<evidence type="ECO:0000256" key="1">
    <source>
        <dbReference type="ARBA" id="ARBA00005960"/>
    </source>
</evidence>
<comment type="similarity">
    <text evidence="1">Belongs to the LEA type 2 family.</text>
</comment>
<dbReference type="InterPro" id="IPR013990">
    <property type="entry name" value="WHy-dom"/>
</dbReference>
<dbReference type="InterPro" id="IPR004864">
    <property type="entry name" value="LEA_2"/>
</dbReference>
<sequence length="296" mass="32421">MTDLRPSPDRGPAEATRGPEGAAPRDLRTRPAAATLLAALLAGLLAGCVKSPVLELTGVGVEGVDFKKVDLAFELRATNPNGFRIHLTGVTYVLESEGTEFARGEMRRPMTLPANQATTVRAPISVYYLDLLPVLRRARGAESVPYQLKADAKFRFLGIGIPVRLKRSGKMPALRNPGWHLRDVQLVRGPPSWLELSFEVDNPNAFELPLEQLRGVLKYGDDVVVRIDEPKLGLVPPGKSKVFSVRARADGRGVARAFARRLLRGQRQKFTFDGDLRVGVPALLRKMFAQGQRGDG</sequence>
<dbReference type="PANTHER" id="PTHR31459">
    <property type="match status" value="1"/>
</dbReference>
<name>A0A0F9DSM6_9ZZZZ</name>
<evidence type="ECO:0000313" key="4">
    <source>
        <dbReference type="EMBL" id="KKL64813.1"/>
    </source>
</evidence>
<evidence type="ECO:0000256" key="2">
    <source>
        <dbReference type="SAM" id="MobiDB-lite"/>
    </source>
</evidence>
<feature type="compositionally biased region" description="Basic and acidic residues" evidence="2">
    <location>
        <begin position="1"/>
        <end position="12"/>
    </location>
</feature>
<dbReference type="Pfam" id="PF03168">
    <property type="entry name" value="LEA_2"/>
    <property type="match status" value="2"/>
</dbReference>
<reference evidence="4" key="1">
    <citation type="journal article" date="2015" name="Nature">
        <title>Complex archaea that bridge the gap between prokaryotes and eukaryotes.</title>
        <authorList>
            <person name="Spang A."/>
            <person name="Saw J.H."/>
            <person name="Jorgensen S.L."/>
            <person name="Zaremba-Niedzwiedzka K."/>
            <person name="Martijn J."/>
            <person name="Lind A.E."/>
            <person name="van Eijk R."/>
            <person name="Schleper C."/>
            <person name="Guy L."/>
            <person name="Ettema T.J."/>
        </authorList>
    </citation>
    <scope>NUCLEOTIDE SEQUENCE</scope>
</reference>
<comment type="caution">
    <text evidence="4">The sequence shown here is derived from an EMBL/GenBank/DDBJ whole genome shotgun (WGS) entry which is preliminary data.</text>
</comment>
<proteinExistence type="inferred from homology"/>
<protein>
    <recommendedName>
        <fullName evidence="3">Water stress and hypersensitive response domain-containing protein</fullName>
    </recommendedName>
</protein>
<dbReference type="InterPro" id="IPR045043">
    <property type="entry name" value="Lea14-like"/>
</dbReference>
<dbReference type="EMBL" id="LAZR01027733">
    <property type="protein sequence ID" value="KKL64813.1"/>
    <property type="molecule type" value="Genomic_DNA"/>
</dbReference>
<organism evidence="4">
    <name type="scientific">marine sediment metagenome</name>
    <dbReference type="NCBI Taxonomy" id="412755"/>
    <lineage>
        <taxon>unclassified sequences</taxon>
        <taxon>metagenomes</taxon>
        <taxon>ecological metagenomes</taxon>
    </lineage>
</organism>
<dbReference type="GO" id="GO:0009269">
    <property type="term" value="P:response to desiccation"/>
    <property type="evidence" value="ECO:0007669"/>
    <property type="project" value="InterPro"/>
</dbReference>
<gene>
    <name evidence="4" type="ORF">LCGC14_2161240</name>
</gene>
<dbReference type="PANTHER" id="PTHR31459:SF2">
    <property type="entry name" value="OS03G0843300 PROTEIN"/>
    <property type="match status" value="1"/>
</dbReference>
<feature type="region of interest" description="Disordered" evidence="2">
    <location>
        <begin position="1"/>
        <end position="27"/>
    </location>
</feature>
<feature type="domain" description="Water stress and hypersensitive response" evidence="3">
    <location>
        <begin position="54"/>
        <end position="172"/>
    </location>
</feature>
<evidence type="ECO:0000259" key="3">
    <source>
        <dbReference type="SMART" id="SM00769"/>
    </source>
</evidence>
<feature type="domain" description="Water stress and hypersensitive response" evidence="3">
    <location>
        <begin position="179"/>
        <end position="295"/>
    </location>
</feature>
<dbReference type="AlphaFoldDB" id="A0A0F9DSM6"/>
<dbReference type="SUPFAM" id="SSF117070">
    <property type="entry name" value="LEA14-like"/>
    <property type="match status" value="2"/>
</dbReference>
<dbReference type="SMART" id="SM00769">
    <property type="entry name" value="WHy"/>
    <property type="match status" value="2"/>
</dbReference>
<dbReference type="Gene3D" id="2.60.40.1820">
    <property type="match status" value="2"/>
</dbReference>